<dbReference type="InterPro" id="IPR017853">
    <property type="entry name" value="GH"/>
</dbReference>
<comment type="caution">
    <text evidence="2">The sequence shown here is derived from an EMBL/GenBank/DDBJ whole genome shotgun (WGS) entry which is preliminary data.</text>
</comment>
<keyword evidence="3" id="KW-1185">Reference proteome</keyword>
<evidence type="ECO:0000313" key="2">
    <source>
        <dbReference type="EMBL" id="PTX54283.1"/>
    </source>
</evidence>
<sequence>MSTLLNIDAPDVVDRSHEIGQTSFGVKYTAFRKFSRFEDQMEDHDIGMIHWPGGNLSERDDGRYGFEHKGLFKPVANKPDLAEVFEYAFEHDIAVAITLPTARYQDDPQALVEGARAFLEDLHSGEFGTLPDTLIIEIGNEFYDVFEGGSEVVKAADYAQVVNAYSDVIAEVEARYDVDPEQVEYSVQTGKTPAASEMILNSLSDTSLINSDYLSHHRYPFEARGADNRVEDIGEILDAYDAARAELGQDDTKLFVSEYNTASITRGEAATRYAESENGLSRSQLDVQGRSDLSFERYYQQQLEIRDYGMDQAENILQIFSEYQGLGAEAMTSYAWDSVHAGRHSFEGTDGESYIFVGGAVQDMMAESLIGTRVLDWYEDNDHSKHGTDEVSVFGFDSPDKLVIFLTAPEDEDAEMLYDIPLDDLGPVQSVWGESLTGAPPDNWQELFGVQDVQGVDQSAEAETFSVAAREAFAPEVEEGFVTVSFSEPGEVVRLVFARSDAGEAEIEEWAGNASTQIEEVVAPPVPPAPVPEPVEVTPPNVEEDPADIFDPPVTVPPDEVETDEDDSFGSFFASIFGFSVGMG</sequence>
<evidence type="ECO:0000256" key="1">
    <source>
        <dbReference type="SAM" id="MobiDB-lite"/>
    </source>
</evidence>
<dbReference type="Gene3D" id="3.20.20.80">
    <property type="entry name" value="Glycosidases"/>
    <property type="match status" value="1"/>
</dbReference>
<gene>
    <name evidence="2" type="ORF">C8N43_3096</name>
</gene>
<dbReference type="EMBL" id="QBKS01000002">
    <property type="protein sequence ID" value="PTX54283.1"/>
    <property type="molecule type" value="Genomic_DNA"/>
</dbReference>
<accession>A0A2T6BDY9</accession>
<reference evidence="2 3" key="1">
    <citation type="submission" date="2018-04" db="EMBL/GenBank/DDBJ databases">
        <title>Genomic Encyclopedia of Archaeal and Bacterial Type Strains, Phase II (KMG-II): from individual species to whole genera.</title>
        <authorList>
            <person name="Goeker M."/>
        </authorList>
    </citation>
    <scope>NUCLEOTIDE SEQUENCE [LARGE SCALE GENOMIC DNA]</scope>
    <source>
        <strain evidence="2 3">DSM 100977</strain>
    </source>
</reference>
<feature type="region of interest" description="Disordered" evidence="1">
    <location>
        <begin position="540"/>
        <end position="567"/>
    </location>
</feature>
<evidence type="ECO:0000313" key="3">
    <source>
        <dbReference type="Proteomes" id="UP000243978"/>
    </source>
</evidence>
<dbReference type="RefSeq" id="WP_158269993.1">
    <property type="nucleotide sequence ID" value="NZ_QBKS01000002.1"/>
</dbReference>
<dbReference type="AlphaFoldDB" id="A0A2T6BDY9"/>
<dbReference type="OrthoDB" id="419320at2"/>
<dbReference type="Proteomes" id="UP000243978">
    <property type="component" value="Unassembled WGS sequence"/>
</dbReference>
<name>A0A2T6BDY9_9RHOB</name>
<organism evidence="2 3">
    <name type="scientific">Litoreibacter ponti</name>
    <dbReference type="NCBI Taxonomy" id="1510457"/>
    <lineage>
        <taxon>Bacteria</taxon>
        <taxon>Pseudomonadati</taxon>
        <taxon>Pseudomonadota</taxon>
        <taxon>Alphaproteobacteria</taxon>
        <taxon>Rhodobacterales</taxon>
        <taxon>Roseobacteraceae</taxon>
        <taxon>Litoreibacter</taxon>
    </lineage>
</organism>
<protein>
    <submittedName>
        <fullName evidence="2">Uncharacterized protein</fullName>
    </submittedName>
</protein>
<dbReference type="SUPFAM" id="SSF51445">
    <property type="entry name" value="(Trans)glycosidases"/>
    <property type="match status" value="1"/>
</dbReference>
<proteinExistence type="predicted"/>